<dbReference type="InterPro" id="IPR003156">
    <property type="entry name" value="DHHA1_dom"/>
</dbReference>
<keyword evidence="3" id="KW-1185">Reference proteome</keyword>
<comment type="caution">
    <text evidence="2">The sequence shown here is derived from an EMBL/GenBank/DDBJ whole genome shotgun (WGS) entry which is preliminary data.</text>
</comment>
<dbReference type="GO" id="GO:0003676">
    <property type="term" value="F:nucleic acid binding"/>
    <property type="evidence" value="ECO:0007669"/>
    <property type="project" value="InterPro"/>
</dbReference>
<dbReference type="Pfam" id="PF02272">
    <property type="entry name" value="DHHA1"/>
    <property type="match status" value="1"/>
</dbReference>
<feature type="domain" description="DHHA1" evidence="1">
    <location>
        <begin position="12"/>
        <end position="72"/>
    </location>
</feature>
<dbReference type="EMBL" id="JALJOS010000007">
    <property type="protein sequence ID" value="KAK9836532.1"/>
    <property type="molecule type" value="Genomic_DNA"/>
</dbReference>
<name>A0AAW1RRX8_9CHLO</name>
<dbReference type="Gene3D" id="3.10.310.40">
    <property type="match status" value="1"/>
</dbReference>
<reference evidence="2 3" key="1">
    <citation type="journal article" date="2024" name="Nat. Commun.">
        <title>Phylogenomics reveals the evolutionary origins of lichenization in chlorophyte algae.</title>
        <authorList>
            <person name="Puginier C."/>
            <person name="Libourel C."/>
            <person name="Otte J."/>
            <person name="Skaloud P."/>
            <person name="Haon M."/>
            <person name="Grisel S."/>
            <person name="Petersen M."/>
            <person name="Berrin J.G."/>
            <person name="Delaux P.M."/>
            <person name="Dal Grande F."/>
            <person name="Keller J."/>
        </authorList>
    </citation>
    <scope>NUCLEOTIDE SEQUENCE [LARGE SCALE GENOMIC DNA]</scope>
    <source>
        <strain evidence="2 3">SAG 2145</strain>
    </source>
</reference>
<sequence>MAVLFISPDAAKKTALVWAAVPDSLLKAFPSQALAKAALTELGGKGGGKGSLAQGQGTQIEKVPLAIEAATKIGQVKLAGWLALGCHFTAVDLDKTPAALTEFLGRTDRCPRQAVEAATNLAQVKLAI</sequence>
<accession>A0AAW1RRX8</accession>
<dbReference type="Proteomes" id="UP001438707">
    <property type="component" value="Unassembled WGS sequence"/>
</dbReference>
<gene>
    <name evidence="2" type="ORF">WJX74_002476</name>
</gene>
<evidence type="ECO:0000313" key="3">
    <source>
        <dbReference type="Proteomes" id="UP001438707"/>
    </source>
</evidence>
<organism evidence="2 3">
    <name type="scientific">Apatococcus lobatus</name>
    <dbReference type="NCBI Taxonomy" id="904363"/>
    <lineage>
        <taxon>Eukaryota</taxon>
        <taxon>Viridiplantae</taxon>
        <taxon>Chlorophyta</taxon>
        <taxon>core chlorophytes</taxon>
        <taxon>Trebouxiophyceae</taxon>
        <taxon>Chlorellales</taxon>
        <taxon>Chlorellaceae</taxon>
        <taxon>Apatococcus</taxon>
    </lineage>
</organism>
<proteinExistence type="predicted"/>
<dbReference type="AlphaFoldDB" id="A0AAW1RRX8"/>
<evidence type="ECO:0000259" key="1">
    <source>
        <dbReference type="Pfam" id="PF02272"/>
    </source>
</evidence>
<evidence type="ECO:0000313" key="2">
    <source>
        <dbReference type="EMBL" id="KAK9836532.1"/>
    </source>
</evidence>
<protein>
    <recommendedName>
        <fullName evidence="1">DHHA1 domain-containing protein</fullName>
    </recommendedName>
</protein>